<evidence type="ECO:0000256" key="5">
    <source>
        <dbReference type="ARBA" id="ARBA00023136"/>
    </source>
</evidence>
<name>A0A928A9T9_9STRE</name>
<evidence type="ECO:0000256" key="1">
    <source>
        <dbReference type="ARBA" id="ARBA00004651"/>
    </source>
</evidence>
<dbReference type="Proteomes" id="UP000700800">
    <property type="component" value="Unassembled WGS sequence"/>
</dbReference>
<keyword evidence="3 6" id="KW-0812">Transmembrane</keyword>
<gene>
    <name evidence="8" type="ORF">E7156_02145</name>
</gene>
<comment type="subcellular location">
    <subcellularLocation>
        <location evidence="1 6">Cell membrane</location>
        <topology evidence="1 6">Multi-pass membrane protein</topology>
    </subcellularLocation>
</comment>
<dbReference type="InterPro" id="IPR015414">
    <property type="entry name" value="TMEM64"/>
</dbReference>
<reference evidence="8" key="1">
    <citation type="submission" date="2019-04" db="EMBL/GenBank/DDBJ databases">
        <title>Evolution of Biomass-Degrading Anaerobic Consortia Revealed by Metagenomics.</title>
        <authorList>
            <person name="Peng X."/>
        </authorList>
    </citation>
    <scope>NUCLEOTIDE SEQUENCE</scope>
    <source>
        <strain evidence="8">SIG195</strain>
    </source>
</reference>
<protein>
    <recommendedName>
        <fullName evidence="6">TVP38/TMEM64 family membrane protein</fullName>
    </recommendedName>
</protein>
<accession>A0A928A9T9</accession>
<feature type="transmembrane region" description="Helical" evidence="6">
    <location>
        <begin position="14"/>
        <end position="34"/>
    </location>
</feature>
<evidence type="ECO:0000256" key="4">
    <source>
        <dbReference type="ARBA" id="ARBA00022989"/>
    </source>
</evidence>
<evidence type="ECO:0000313" key="9">
    <source>
        <dbReference type="Proteomes" id="UP000700800"/>
    </source>
</evidence>
<organism evidence="8 9">
    <name type="scientific">Streptococcus gallolyticus</name>
    <dbReference type="NCBI Taxonomy" id="315405"/>
    <lineage>
        <taxon>Bacteria</taxon>
        <taxon>Bacillati</taxon>
        <taxon>Bacillota</taxon>
        <taxon>Bacilli</taxon>
        <taxon>Lactobacillales</taxon>
        <taxon>Streptococcaceae</taxon>
        <taxon>Streptococcus</taxon>
    </lineage>
</organism>
<feature type="transmembrane region" description="Helical" evidence="6">
    <location>
        <begin position="89"/>
        <end position="113"/>
    </location>
</feature>
<keyword evidence="5 6" id="KW-0472">Membrane</keyword>
<dbReference type="PROSITE" id="PS51257">
    <property type="entry name" value="PROKAR_LIPOPROTEIN"/>
    <property type="match status" value="1"/>
</dbReference>
<sequence>MRFLFNNYKHMQRLIHTISAIVFIASCLFMIWLYRHGYLTNQSKLQTLVEQDKFLGALFFTLLQMMQVVVPIIPISLTMVLAVMTFHPVVGILTSCIGIILGSTILFLLTRWYGKRFCLLFVKEATFKKYEKLVATHKSFTIIFILCIISPFAPADLLVMLAALSNMSFKTFSKIIILCKPISIIGHVLILIYGGEWALHFLQT</sequence>
<dbReference type="PANTHER" id="PTHR12677">
    <property type="entry name" value="GOLGI APPARATUS MEMBRANE PROTEIN TVP38-RELATED"/>
    <property type="match status" value="1"/>
</dbReference>
<proteinExistence type="inferred from homology"/>
<dbReference type="PANTHER" id="PTHR12677:SF49">
    <property type="entry name" value="TVP38_TMEM64 FAMILY MEMBRANE PROTEIN"/>
    <property type="match status" value="1"/>
</dbReference>
<dbReference type="EMBL" id="SVAF01000004">
    <property type="protein sequence ID" value="MBE6164119.1"/>
    <property type="molecule type" value="Genomic_DNA"/>
</dbReference>
<dbReference type="GO" id="GO:0005886">
    <property type="term" value="C:plasma membrane"/>
    <property type="evidence" value="ECO:0007669"/>
    <property type="project" value="UniProtKB-SubCell"/>
</dbReference>
<keyword evidence="2 6" id="KW-1003">Cell membrane</keyword>
<comment type="caution">
    <text evidence="8">The sequence shown here is derived from an EMBL/GenBank/DDBJ whole genome shotgun (WGS) entry which is preliminary data.</text>
</comment>
<comment type="similarity">
    <text evidence="6">Belongs to the TVP38/TMEM64 family.</text>
</comment>
<evidence type="ECO:0000256" key="6">
    <source>
        <dbReference type="RuleBase" id="RU366058"/>
    </source>
</evidence>
<keyword evidence="4 6" id="KW-1133">Transmembrane helix</keyword>
<evidence type="ECO:0000313" key="8">
    <source>
        <dbReference type="EMBL" id="MBE6164119.1"/>
    </source>
</evidence>
<feature type="transmembrane region" description="Helical" evidence="6">
    <location>
        <begin position="140"/>
        <end position="163"/>
    </location>
</feature>
<feature type="transmembrane region" description="Helical" evidence="6">
    <location>
        <begin position="54"/>
        <end position="77"/>
    </location>
</feature>
<evidence type="ECO:0000259" key="7">
    <source>
        <dbReference type="Pfam" id="PF09335"/>
    </source>
</evidence>
<feature type="domain" description="VTT" evidence="7">
    <location>
        <begin position="73"/>
        <end position="190"/>
    </location>
</feature>
<dbReference type="AlphaFoldDB" id="A0A928A9T9"/>
<evidence type="ECO:0000256" key="2">
    <source>
        <dbReference type="ARBA" id="ARBA00022475"/>
    </source>
</evidence>
<dbReference type="Pfam" id="PF09335">
    <property type="entry name" value="VTT_dom"/>
    <property type="match status" value="1"/>
</dbReference>
<feature type="transmembrane region" description="Helical" evidence="6">
    <location>
        <begin position="175"/>
        <end position="194"/>
    </location>
</feature>
<evidence type="ECO:0000256" key="3">
    <source>
        <dbReference type="ARBA" id="ARBA00022692"/>
    </source>
</evidence>
<dbReference type="InterPro" id="IPR032816">
    <property type="entry name" value="VTT_dom"/>
</dbReference>